<evidence type="ECO:0000256" key="6">
    <source>
        <dbReference type="SAM" id="MobiDB-lite"/>
    </source>
</evidence>
<dbReference type="Proteomes" id="UP001190465">
    <property type="component" value="Chromosome"/>
</dbReference>
<accession>A0ABN9NJ73</accession>
<dbReference type="InterPro" id="IPR051794">
    <property type="entry name" value="PG_Endopeptidase_C40"/>
</dbReference>
<keyword evidence="9" id="KW-1185">Reference proteome</keyword>
<reference evidence="8 9" key="1">
    <citation type="submission" date="2023-08" db="EMBL/GenBank/DDBJ databases">
        <authorList>
            <person name="Folkvardsen B D."/>
            <person name="Norman A."/>
        </authorList>
    </citation>
    <scope>NUCLEOTIDE SEQUENCE [LARGE SCALE GENOMIC DNA]</scope>
    <source>
        <strain evidence="8 9">Mu0053</strain>
    </source>
</reference>
<feature type="region of interest" description="Disordered" evidence="6">
    <location>
        <begin position="166"/>
        <end position="192"/>
    </location>
</feature>
<feature type="region of interest" description="Disordered" evidence="6">
    <location>
        <begin position="228"/>
        <end position="265"/>
    </location>
</feature>
<keyword evidence="2" id="KW-0645">Protease</keyword>
<proteinExistence type="inferred from homology"/>
<evidence type="ECO:0000256" key="3">
    <source>
        <dbReference type="ARBA" id="ARBA00022801"/>
    </source>
</evidence>
<dbReference type="Gene3D" id="3.90.1720.10">
    <property type="entry name" value="endopeptidase domain like (from Nostoc punctiforme)"/>
    <property type="match status" value="1"/>
</dbReference>
<dbReference type="Pfam" id="PF00877">
    <property type="entry name" value="NLPC_P60"/>
    <property type="match status" value="1"/>
</dbReference>
<evidence type="ECO:0000313" key="8">
    <source>
        <dbReference type="EMBL" id="CAJ1504467.1"/>
    </source>
</evidence>
<keyword evidence="4" id="KW-0788">Thiol protease</keyword>
<sequence length="482" mass="49958">MRRPSRMRRMVPVRAVSPVVTVALLLATAGLVLPGTAAAEPDSSPTSVAALIADVAEANQRLDEIGAQIQIQQESVNKALVEVQTARDNAALAQQEVERSAEAVKAANAAIEQAQQRFDKFAAATYVAGPSGSYLSAGTPEAIVATATASKTLEVSSERVMANLERARTEQVNKESSARLAKQKADEAASAAQSSQDAAVAALESAQRNFGEQQSQVTTLAAEREAAKARLAAARPAPAPAAPAGPPAASGASAPAPAAVAPGDWDRSPAAAAGAVPYGDISQWDTTLPMVPSAFMSGDPIAIVNTVLQISATSAQVTADLGRKFLEKIGILKPADTGITNGVLPRVHGTQAVEYVIRRGMSQMGVPYSWGGGNAAGPSRGIDSGANTVGFDCSGLVLYAFAGVGIKLPHYSGSQYNMGRKIPSSQMRRGDVIFYGPGGSQHVTIYLGDGQMLEAPYTGSHVKISPVRTSGMTPHVVRYIEY</sequence>
<feature type="domain" description="NlpC/P60" evidence="7">
    <location>
        <begin position="350"/>
        <end position="482"/>
    </location>
</feature>
<keyword evidence="3" id="KW-0378">Hydrolase</keyword>
<dbReference type="PANTHER" id="PTHR47359">
    <property type="entry name" value="PEPTIDOGLYCAN DL-ENDOPEPTIDASE CWLO"/>
    <property type="match status" value="1"/>
</dbReference>
<protein>
    <submittedName>
        <fullName evidence="8">NlpC/P60 family peptidoglycan endopeptidase RipA</fullName>
    </submittedName>
</protein>
<evidence type="ECO:0000256" key="1">
    <source>
        <dbReference type="ARBA" id="ARBA00007074"/>
    </source>
</evidence>
<evidence type="ECO:0000256" key="4">
    <source>
        <dbReference type="ARBA" id="ARBA00022807"/>
    </source>
</evidence>
<name>A0ABN9NJ73_9MYCO</name>
<gene>
    <name evidence="8" type="primary">ripA</name>
    <name evidence="8" type="ORF">MU0053_002692</name>
</gene>
<dbReference type="InterPro" id="IPR000064">
    <property type="entry name" value="NLP_P60_dom"/>
</dbReference>
<dbReference type="PANTHER" id="PTHR47359:SF3">
    <property type="entry name" value="NLP_P60 DOMAIN-CONTAINING PROTEIN-RELATED"/>
    <property type="match status" value="1"/>
</dbReference>
<dbReference type="NCBIfam" id="NF033741">
    <property type="entry name" value="NlpC_p60_RipA"/>
    <property type="match status" value="1"/>
</dbReference>
<dbReference type="PROSITE" id="PS51935">
    <property type="entry name" value="NLPC_P60"/>
    <property type="match status" value="1"/>
</dbReference>
<feature type="compositionally biased region" description="Pro residues" evidence="6">
    <location>
        <begin position="237"/>
        <end position="246"/>
    </location>
</feature>
<feature type="coiled-coil region" evidence="5">
    <location>
        <begin position="48"/>
        <end position="124"/>
    </location>
</feature>
<keyword evidence="5" id="KW-0175">Coiled coil</keyword>
<comment type="similarity">
    <text evidence="1">Belongs to the peptidase C40 family.</text>
</comment>
<evidence type="ECO:0000259" key="7">
    <source>
        <dbReference type="PROSITE" id="PS51935"/>
    </source>
</evidence>
<evidence type="ECO:0000256" key="5">
    <source>
        <dbReference type="SAM" id="Coils"/>
    </source>
</evidence>
<feature type="compositionally biased region" description="Basic and acidic residues" evidence="6">
    <location>
        <begin position="166"/>
        <end position="187"/>
    </location>
</feature>
<dbReference type="InterPro" id="IPR038765">
    <property type="entry name" value="Papain-like_cys_pep_sf"/>
</dbReference>
<organism evidence="8 9">
    <name type="scientific">[Mycobacterium] burgundiense</name>
    <dbReference type="NCBI Taxonomy" id="3064286"/>
    <lineage>
        <taxon>Bacteria</taxon>
        <taxon>Bacillati</taxon>
        <taxon>Actinomycetota</taxon>
        <taxon>Actinomycetes</taxon>
        <taxon>Mycobacteriales</taxon>
        <taxon>Mycobacteriaceae</taxon>
        <taxon>Mycolicibacterium</taxon>
    </lineage>
</organism>
<dbReference type="SUPFAM" id="SSF54001">
    <property type="entry name" value="Cysteine proteinases"/>
    <property type="match status" value="1"/>
</dbReference>
<evidence type="ECO:0000313" key="9">
    <source>
        <dbReference type="Proteomes" id="UP001190465"/>
    </source>
</evidence>
<evidence type="ECO:0000256" key="2">
    <source>
        <dbReference type="ARBA" id="ARBA00022670"/>
    </source>
</evidence>
<dbReference type="InterPro" id="IPR049836">
    <property type="entry name" value="RipA"/>
</dbReference>
<dbReference type="RefSeq" id="WP_308478143.1">
    <property type="nucleotide sequence ID" value="NZ_OY726397.1"/>
</dbReference>
<feature type="compositionally biased region" description="Low complexity" evidence="6">
    <location>
        <begin position="247"/>
        <end position="262"/>
    </location>
</feature>
<dbReference type="EMBL" id="OY726397">
    <property type="protein sequence ID" value="CAJ1504467.1"/>
    <property type="molecule type" value="Genomic_DNA"/>
</dbReference>